<evidence type="ECO:0000313" key="2">
    <source>
        <dbReference type="EMBL" id="VDO33816.1"/>
    </source>
</evidence>
<keyword evidence="1" id="KW-0472">Membrane</keyword>
<feature type="transmembrane region" description="Helical" evidence="1">
    <location>
        <begin position="51"/>
        <end position="69"/>
    </location>
</feature>
<keyword evidence="1" id="KW-0812">Transmembrane</keyword>
<dbReference type="EMBL" id="UZAG01017268">
    <property type="protein sequence ID" value="VDO33816.1"/>
    <property type="molecule type" value="Genomic_DNA"/>
</dbReference>
<evidence type="ECO:0000313" key="3">
    <source>
        <dbReference type="Proteomes" id="UP000280834"/>
    </source>
</evidence>
<proteinExistence type="predicted"/>
<dbReference type="WBParaSite" id="BTMF_0001193801-mRNA-1">
    <property type="protein sequence ID" value="BTMF_0001193801-mRNA-1"/>
    <property type="gene ID" value="BTMF_0001193801"/>
</dbReference>
<organism evidence="4">
    <name type="scientific">Brugia timori</name>
    <dbReference type="NCBI Taxonomy" id="42155"/>
    <lineage>
        <taxon>Eukaryota</taxon>
        <taxon>Metazoa</taxon>
        <taxon>Ecdysozoa</taxon>
        <taxon>Nematoda</taxon>
        <taxon>Chromadorea</taxon>
        <taxon>Rhabditida</taxon>
        <taxon>Spirurina</taxon>
        <taxon>Spiruromorpha</taxon>
        <taxon>Filarioidea</taxon>
        <taxon>Onchocercidae</taxon>
        <taxon>Brugia</taxon>
    </lineage>
</organism>
<sequence length="146" mass="17255">MQFCCERSNGKIVKANGPILPVILFNRRDYTQALIRNIFNAVINSLSMTKYFIAHYLFYIVIIMLISYNKRTQMRHKNLRCESVHIVVGPHLCLSFVIVLYLIKFVKWCHRFKMAVLSFAHLFTLNSLNHCIPVYKSEVQDRREID</sequence>
<feature type="transmembrane region" description="Helical" evidence="1">
    <location>
        <begin position="81"/>
        <end position="103"/>
    </location>
</feature>
<protein>
    <submittedName>
        <fullName evidence="4">Transmembrane protein</fullName>
    </submittedName>
</protein>
<name>A0A0R3QW30_9BILA</name>
<keyword evidence="1" id="KW-1133">Transmembrane helix</keyword>
<reference evidence="2 3" key="2">
    <citation type="submission" date="2018-11" db="EMBL/GenBank/DDBJ databases">
        <authorList>
            <consortium name="Pathogen Informatics"/>
        </authorList>
    </citation>
    <scope>NUCLEOTIDE SEQUENCE [LARGE SCALE GENOMIC DNA]</scope>
</reference>
<evidence type="ECO:0000313" key="4">
    <source>
        <dbReference type="WBParaSite" id="BTMF_0001193801-mRNA-1"/>
    </source>
</evidence>
<accession>A0A0R3QW30</accession>
<gene>
    <name evidence="2" type="ORF">BTMF_LOCUS9966</name>
</gene>
<dbReference type="STRING" id="42155.A0A0R3QW30"/>
<dbReference type="Proteomes" id="UP000280834">
    <property type="component" value="Unassembled WGS sequence"/>
</dbReference>
<dbReference type="AlphaFoldDB" id="A0A0R3QW30"/>
<keyword evidence="3" id="KW-1185">Reference proteome</keyword>
<evidence type="ECO:0000256" key="1">
    <source>
        <dbReference type="SAM" id="Phobius"/>
    </source>
</evidence>
<reference evidence="4" key="1">
    <citation type="submission" date="2017-02" db="UniProtKB">
        <authorList>
            <consortium name="WormBaseParasite"/>
        </authorList>
    </citation>
    <scope>IDENTIFICATION</scope>
</reference>